<keyword evidence="4 7" id="KW-0812">Transmembrane</keyword>
<gene>
    <name evidence="9" type="ORF">QOZ84_05270</name>
</gene>
<keyword evidence="6 7" id="KW-0472">Membrane</keyword>
<feature type="transmembrane region" description="Helical" evidence="7">
    <location>
        <begin position="50"/>
        <end position="73"/>
    </location>
</feature>
<sequence>MEISLLIEEFIKNYGIVSIFIIVALEYANAPLPSELVLPLVGILALKFDMSLSLVIIASILGGLFGSIINYYLGYKFGQPLLALIKNKYPKTKKSIKASYRWLAKYEKISVMLSRLVPLARTFISIVAGVTKMNVVEFSVYSGIGIAIWNTILIFIGYILGNNMSLISTILKNYSNVLIVILGVVFVGYLIFRHKNHKVKNQ</sequence>
<feature type="domain" description="VTT" evidence="8">
    <location>
        <begin position="32"/>
        <end position="158"/>
    </location>
</feature>
<dbReference type="InterPro" id="IPR032816">
    <property type="entry name" value="VTT_dom"/>
</dbReference>
<feature type="transmembrane region" description="Helical" evidence="7">
    <location>
        <begin position="12"/>
        <end position="30"/>
    </location>
</feature>
<comment type="subcellular location">
    <subcellularLocation>
        <location evidence="1">Cell membrane</location>
        <topology evidence="1">Multi-pass membrane protein</topology>
    </subcellularLocation>
</comment>
<dbReference type="Pfam" id="PF09335">
    <property type="entry name" value="VTT_dom"/>
    <property type="match status" value="1"/>
</dbReference>
<name>A0ABT7E7R3_9FIRM</name>
<keyword evidence="3" id="KW-1003">Cell membrane</keyword>
<dbReference type="PANTHER" id="PTHR42709">
    <property type="entry name" value="ALKALINE PHOSPHATASE LIKE PROTEIN"/>
    <property type="match status" value="1"/>
</dbReference>
<comment type="caution">
    <text evidence="9">The sequence shown here is derived from an EMBL/GenBank/DDBJ whole genome shotgun (WGS) entry which is preliminary data.</text>
</comment>
<evidence type="ECO:0000256" key="3">
    <source>
        <dbReference type="ARBA" id="ARBA00022475"/>
    </source>
</evidence>
<evidence type="ECO:0000256" key="1">
    <source>
        <dbReference type="ARBA" id="ARBA00004651"/>
    </source>
</evidence>
<dbReference type="Proteomes" id="UP001301012">
    <property type="component" value="Unassembled WGS sequence"/>
</dbReference>
<accession>A0ABT7E7R3</accession>
<feature type="transmembrane region" description="Helical" evidence="7">
    <location>
        <begin position="140"/>
        <end position="161"/>
    </location>
</feature>
<evidence type="ECO:0000313" key="10">
    <source>
        <dbReference type="Proteomes" id="UP001301012"/>
    </source>
</evidence>
<keyword evidence="10" id="KW-1185">Reference proteome</keyword>
<evidence type="ECO:0000256" key="4">
    <source>
        <dbReference type="ARBA" id="ARBA00022692"/>
    </source>
</evidence>
<keyword evidence="5 7" id="KW-1133">Transmembrane helix</keyword>
<evidence type="ECO:0000256" key="7">
    <source>
        <dbReference type="SAM" id="Phobius"/>
    </source>
</evidence>
<reference evidence="9 10" key="1">
    <citation type="submission" date="2023-05" db="EMBL/GenBank/DDBJ databases">
        <title>Rombocin, a short stable natural nisin variant, displays selective antimicrobial activity against Listeria monocytogenes and employs dual mode of action to kill target bacterial strains.</title>
        <authorList>
            <person name="Wambui J."/>
            <person name="Stephan R."/>
            <person name="Kuipers O.P."/>
        </authorList>
    </citation>
    <scope>NUCLEOTIDE SEQUENCE [LARGE SCALE GENOMIC DNA]</scope>
    <source>
        <strain evidence="9 10">RC002</strain>
    </source>
</reference>
<comment type="similarity">
    <text evidence="2">Belongs to the DedA family.</text>
</comment>
<evidence type="ECO:0000256" key="6">
    <source>
        <dbReference type="ARBA" id="ARBA00023136"/>
    </source>
</evidence>
<evidence type="ECO:0000259" key="8">
    <source>
        <dbReference type="Pfam" id="PF09335"/>
    </source>
</evidence>
<dbReference type="EMBL" id="JASKYM010000002">
    <property type="protein sequence ID" value="MDK2562946.1"/>
    <property type="molecule type" value="Genomic_DNA"/>
</dbReference>
<evidence type="ECO:0000256" key="5">
    <source>
        <dbReference type="ARBA" id="ARBA00022989"/>
    </source>
</evidence>
<evidence type="ECO:0000313" key="9">
    <source>
        <dbReference type="EMBL" id="MDK2562946.1"/>
    </source>
</evidence>
<feature type="transmembrane region" description="Helical" evidence="7">
    <location>
        <begin position="173"/>
        <end position="192"/>
    </location>
</feature>
<dbReference type="InterPro" id="IPR051311">
    <property type="entry name" value="DedA_domain"/>
</dbReference>
<protein>
    <submittedName>
        <fullName evidence="9">DedA family protein</fullName>
    </submittedName>
</protein>
<dbReference type="PANTHER" id="PTHR42709:SF6">
    <property type="entry name" value="UNDECAPRENYL PHOSPHATE TRANSPORTER A"/>
    <property type="match status" value="1"/>
</dbReference>
<dbReference type="RefSeq" id="WP_284131916.1">
    <property type="nucleotide sequence ID" value="NZ_JASKYM010000002.1"/>
</dbReference>
<evidence type="ECO:0000256" key="2">
    <source>
        <dbReference type="ARBA" id="ARBA00010792"/>
    </source>
</evidence>
<organism evidence="9 10">
    <name type="scientific">Romboutsia sedimentorum</name>
    <dbReference type="NCBI Taxonomy" id="1368474"/>
    <lineage>
        <taxon>Bacteria</taxon>
        <taxon>Bacillati</taxon>
        <taxon>Bacillota</taxon>
        <taxon>Clostridia</taxon>
        <taxon>Peptostreptococcales</taxon>
        <taxon>Peptostreptococcaceae</taxon>
        <taxon>Romboutsia</taxon>
    </lineage>
</organism>
<proteinExistence type="inferred from homology"/>